<reference evidence="6 7" key="1">
    <citation type="journal article" date="2020" name="ISME J.">
        <title>Uncovering the hidden diversity of litter-decomposition mechanisms in mushroom-forming fungi.</title>
        <authorList>
            <person name="Floudas D."/>
            <person name="Bentzer J."/>
            <person name="Ahren D."/>
            <person name="Johansson T."/>
            <person name="Persson P."/>
            <person name="Tunlid A."/>
        </authorList>
    </citation>
    <scope>NUCLEOTIDE SEQUENCE [LARGE SCALE GENOMIC DNA]</scope>
    <source>
        <strain evidence="6 7">CBS 291.85</strain>
    </source>
</reference>
<dbReference type="PANTHER" id="PTHR15157">
    <property type="entry name" value="UV RADIATION RESISTANCE-ASSOCIATED GENE PROTEIN"/>
    <property type="match status" value="1"/>
</dbReference>
<dbReference type="Pfam" id="PF10186">
    <property type="entry name" value="ATG14"/>
    <property type="match status" value="1"/>
</dbReference>
<organism evidence="6 7">
    <name type="scientific">Tetrapyrgos nigripes</name>
    <dbReference type="NCBI Taxonomy" id="182062"/>
    <lineage>
        <taxon>Eukaryota</taxon>
        <taxon>Fungi</taxon>
        <taxon>Dikarya</taxon>
        <taxon>Basidiomycota</taxon>
        <taxon>Agaricomycotina</taxon>
        <taxon>Agaricomycetes</taxon>
        <taxon>Agaricomycetidae</taxon>
        <taxon>Agaricales</taxon>
        <taxon>Marasmiineae</taxon>
        <taxon>Marasmiaceae</taxon>
        <taxon>Tetrapyrgos</taxon>
    </lineage>
</organism>
<keyword evidence="3 4" id="KW-0175">Coiled coil</keyword>
<comment type="similarity">
    <text evidence="1">Belongs to the ATG14 family.</text>
</comment>
<dbReference type="GO" id="GO:0035493">
    <property type="term" value="P:SNARE complex assembly"/>
    <property type="evidence" value="ECO:0007669"/>
    <property type="project" value="TreeGrafter"/>
</dbReference>
<feature type="compositionally biased region" description="Basic and acidic residues" evidence="5">
    <location>
        <begin position="108"/>
        <end position="118"/>
    </location>
</feature>
<evidence type="ECO:0000313" key="6">
    <source>
        <dbReference type="EMBL" id="KAF5338447.1"/>
    </source>
</evidence>
<sequence>MSDTPTQPGFPSLDAHHNEGLVQRRIRHVTSIQISNLTPFPVRDSLTAALHKPTEQHGHTSDDLDASMSLKRSRRVSANSITTLRSLRSDDSDSVQAGYDRGRRRRDSKVSFQEENHPRASSSAGRTAPTIRPHRVRTTSAVSSLFAPHNIGHEKVDHRFSVSPEDHSQTALEKIIQSRLPTVITSKSTFPDLDATSFSNFPEILTEFRDSSHLIANGRSTTRSPASKRKDKPTPLDTSQPSGSRPPSVTSSLPDYISPIHRPSTNPLFPIDARSEMPGADISQDRFKVVLWAKIGADRKDTKDVNGKGKAKEQSERTAVDDWQIVEEWKVDLNDLMPLSNDSVSPSQLPSNTLVLTLDPPGRRFYVLSSHLQSLRPPSPSAGYASDPEADLRKVKHLSADDSIDNVQFTGKRRHRRGAKDESATGDLGTSSGWQDLFNLVTLQSLVIDTEASLAEIIRSIDYAIVSDTHTRLKREISQRESRIAELQENCESVRSKSQHLRDQIRLRREELAERRSRLLLAQKQEDDVLRHRAEIEEDVEDERAQLESLRTLFTPTRTALISALAYIYPIELLSPPDLLYTILDVPLPIPLSSNEPAPPLSLPNHKDIDEETVATALGYAAQVVQLLAGYLSKGLVYPVTCIGSRSLIRDSISAMVGPRMFPLFSKGVDTYRFEYAVFLLNKDIEMLMAEYDLRAMDIRHTLPNLKNLLLSLTDGSEVPSGPPKRPLSPMSSLSGLESPRAESPAPGTECSQTPTTVENNNIPGDSTPPASGSTTPTAVSMDTVKRSRFLALPPLSGFLRYPSSLLTRNTDASETVEQGNGETPVQAVSQESGGESQEAIDGDDEMDRRTIRSLGRNSDHEPESMEGKQEMETSLSPKANGKEKSSKIQQVAAAANPIAAAPLSGRVGVDPK</sequence>
<feature type="region of interest" description="Disordered" evidence="5">
    <location>
        <begin position="52"/>
        <end position="128"/>
    </location>
</feature>
<protein>
    <recommendedName>
        <fullName evidence="2">Autophagy-related protein 14</fullName>
    </recommendedName>
</protein>
<feature type="region of interest" description="Disordered" evidence="5">
    <location>
        <begin position="716"/>
        <end position="780"/>
    </location>
</feature>
<feature type="compositionally biased region" description="Polar residues" evidence="5">
    <location>
        <begin position="750"/>
        <end position="763"/>
    </location>
</feature>
<feature type="compositionally biased region" description="Basic and acidic residues" evidence="5">
    <location>
        <begin position="858"/>
        <end position="872"/>
    </location>
</feature>
<dbReference type="GO" id="GO:0005768">
    <property type="term" value="C:endosome"/>
    <property type="evidence" value="ECO:0007669"/>
    <property type="project" value="TreeGrafter"/>
</dbReference>
<evidence type="ECO:0000256" key="4">
    <source>
        <dbReference type="SAM" id="Coils"/>
    </source>
</evidence>
<feature type="compositionally biased region" description="Low complexity" evidence="5">
    <location>
        <begin position="764"/>
        <end position="780"/>
    </location>
</feature>
<dbReference type="Proteomes" id="UP000559256">
    <property type="component" value="Unassembled WGS sequence"/>
</dbReference>
<feature type="compositionally biased region" description="Polar residues" evidence="5">
    <location>
        <begin position="236"/>
        <end position="253"/>
    </location>
</feature>
<dbReference type="EMBL" id="JAACJM010000196">
    <property type="protein sequence ID" value="KAF5338447.1"/>
    <property type="molecule type" value="Genomic_DNA"/>
</dbReference>
<dbReference type="OrthoDB" id="72772at2759"/>
<feature type="region of interest" description="Disordered" evidence="5">
    <location>
        <begin position="811"/>
        <end position="913"/>
    </location>
</feature>
<accession>A0A8H5CAW1</accession>
<evidence type="ECO:0000256" key="5">
    <source>
        <dbReference type="SAM" id="MobiDB-lite"/>
    </source>
</evidence>
<keyword evidence="7" id="KW-1185">Reference proteome</keyword>
<evidence type="ECO:0000256" key="3">
    <source>
        <dbReference type="ARBA" id="ARBA00023054"/>
    </source>
</evidence>
<feature type="region of interest" description="Disordered" evidence="5">
    <location>
        <begin position="215"/>
        <end position="259"/>
    </location>
</feature>
<feature type="compositionally biased region" description="Basic and acidic residues" evidence="5">
    <location>
        <begin position="52"/>
        <end position="62"/>
    </location>
</feature>
<dbReference type="InterPro" id="IPR018791">
    <property type="entry name" value="UV_resistance/autophagy_Atg14"/>
</dbReference>
<evidence type="ECO:0000256" key="2">
    <source>
        <dbReference type="ARBA" id="ARBA00013807"/>
    </source>
</evidence>
<feature type="coiled-coil region" evidence="4">
    <location>
        <begin position="470"/>
        <end position="504"/>
    </location>
</feature>
<feature type="compositionally biased region" description="Polar residues" evidence="5">
    <location>
        <begin position="811"/>
        <end position="836"/>
    </location>
</feature>
<proteinExistence type="inferred from homology"/>
<comment type="caution">
    <text evidence="6">The sequence shown here is derived from an EMBL/GenBank/DDBJ whole genome shotgun (WGS) entry which is preliminary data.</text>
</comment>
<dbReference type="AlphaFoldDB" id="A0A8H5CAW1"/>
<dbReference type="GO" id="GO:0032991">
    <property type="term" value="C:protein-containing complex"/>
    <property type="evidence" value="ECO:0007669"/>
    <property type="project" value="UniProtKB-ARBA"/>
</dbReference>
<evidence type="ECO:0000313" key="7">
    <source>
        <dbReference type="Proteomes" id="UP000559256"/>
    </source>
</evidence>
<gene>
    <name evidence="6" type="ORF">D9758_012237</name>
</gene>
<dbReference type="GO" id="GO:0000323">
    <property type="term" value="C:lytic vacuole"/>
    <property type="evidence" value="ECO:0007669"/>
    <property type="project" value="TreeGrafter"/>
</dbReference>
<name>A0A8H5CAW1_9AGAR</name>
<dbReference type="PANTHER" id="PTHR15157:SF5">
    <property type="entry name" value="UV RADIATION RESISTANCE-ASSOCIATED GENE PROTEIN"/>
    <property type="match status" value="1"/>
</dbReference>
<feature type="compositionally biased region" description="Low complexity" evidence="5">
    <location>
        <begin position="893"/>
        <end position="903"/>
    </location>
</feature>
<evidence type="ECO:0000256" key="1">
    <source>
        <dbReference type="ARBA" id="ARBA00009574"/>
    </source>
</evidence>
<dbReference type="GO" id="GO:0000149">
    <property type="term" value="F:SNARE binding"/>
    <property type="evidence" value="ECO:0007669"/>
    <property type="project" value="TreeGrafter"/>
</dbReference>